<dbReference type="AlphaFoldDB" id="A0A0A0LHP1"/>
<dbReference type="PROSITE" id="PS51698">
    <property type="entry name" value="U_BOX"/>
    <property type="match status" value="1"/>
</dbReference>
<dbReference type="InterPro" id="IPR016024">
    <property type="entry name" value="ARM-type_fold"/>
</dbReference>
<evidence type="ECO:0000256" key="5">
    <source>
        <dbReference type="ARBA" id="ARBA00022737"/>
    </source>
</evidence>
<reference evidence="8 9" key="4">
    <citation type="journal article" date="2011" name="BMC Genomics">
        <title>RNA-Seq improves annotation of protein-coding genes in the cucumber genome.</title>
        <authorList>
            <person name="Li Z."/>
            <person name="Zhang Z."/>
            <person name="Yan P."/>
            <person name="Huang S."/>
            <person name="Fei Z."/>
            <person name="Lin K."/>
        </authorList>
    </citation>
    <scope>NUCLEOTIDE SEQUENCE [LARGE SCALE GENOMIC DNA]</scope>
    <source>
        <strain evidence="9">cv. 9930</strain>
    </source>
</reference>
<dbReference type="InterPro" id="IPR011989">
    <property type="entry name" value="ARM-like"/>
</dbReference>
<organism evidence="8 9">
    <name type="scientific">Cucumis sativus</name>
    <name type="common">Cucumber</name>
    <dbReference type="NCBI Taxonomy" id="3659"/>
    <lineage>
        <taxon>Eukaryota</taxon>
        <taxon>Viridiplantae</taxon>
        <taxon>Streptophyta</taxon>
        <taxon>Embryophyta</taxon>
        <taxon>Tracheophyta</taxon>
        <taxon>Spermatophyta</taxon>
        <taxon>Magnoliopsida</taxon>
        <taxon>eudicotyledons</taxon>
        <taxon>Gunneridae</taxon>
        <taxon>Pentapetalae</taxon>
        <taxon>rosids</taxon>
        <taxon>fabids</taxon>
        <taxon>Cucurbitales</taxon>
        <taxon>Cucurbitaceae</taxon>
        <taxon>Benincaseae</taxon>
        <taxon>Cucumis</taxon>
    </lineage>
</organism>
<dbReference type="SUPFAM" id="SSF57850">
    <property type="entry name" value="RING/U-box"/>
    <property type="match status" value="1"/>
</dbReference>
<dbReference type="UniPathway" id="UPA00143"/>
<feature type="domain" description="U-box" evidence="7">
    <location>
        <begin position="61"/>
        <end position="135"/>
    </location>
</feature>
<accession>A0A0A0LHP1</accession>
<evidence type="ECO:0000256" key="2">
    <source>
        <dbReference type="ARBA" id="ARBA00004906"/>
    </source>
</evidence>
<dbReference type="Pfam" id="PF04564">
    <property type="entry name" value="U-box"/>
    <property type="match status" value="1"/>
</dbReference>
<reference evidence="8 9" key="2">
    <citation type="journal article" date="2009" name="PLoS ONE">
        <title>An integrated genetic and cytogenetic map of the cucumber genome.</title>
        <authorList>
            <person name="Ren Y."/>
            <person name="Zhang Z."/>
            <person name="Liu J."/>
            <person name="Staub J.E."/>
            <person name="Han Y."/>
            <person name="Cheng Z."/>
            <person name="Li X."/>
            <person name="Lu J."/>
            <person name="Miao H."/>
            <person name="Kang H."/>
            <person name="Xie B."/>
            <person name="Gu X."/>
            <person name="Wang X."/>
            <person name="Du Y."/>
            <person name="Jin W."/>
            <person name="Huang S."/>
        </authorList>
    </citation>
    <scope>NUCLEOTIDE SEQUENCE [LARGE SCALE GENOMIC DNA]</scope>
    <source>
        <strain evidence="9">cv. 9930</strain>
    </source>
</reference>
<dbReference type="Gramene" id="KGN61318">
    <property type="protein sequence ID" value="KGN61318"/>
    <property type="gene ID" value="Csa_2G080180"/>
</dbReference>
<evidence type="ECO:0000256" key="4">
    <source>
        <dbReference type="ARBA" id="ARBA00022679"/>
    </source>
</evidence>
<dbReference type="SUPFAM" id="SSF48371">
    <property type="entry name" value="ARM repeat"/>
    <property type="match status" value="1"/>
</dbReference>
<evidence type="ECO:0000313" key="8">
    <source>
        <dbReference type="EMBL" id="KGN61318.1"/>
    </source>
</evidence>
<dbReference type="PANTHER" id="PTHR23315">
    <property type="entry name" value="U BOX DOMAIN-CONTAINING"/>
    <property type="match status" value="1"/>
</dbReference>
<keyword evidence="4" id="KW-0808">Transferase</keyword>
<dbReference type="CDD" id="cd16664">
    <property type="entry name" value="RING-Ubox_PUB"/>
    <property type="match status" value="1"/>
</dbReference>
<reference evidence="8 9" key="3">
    <citation type="journal article" date="2010" name="BMC Genomics">
        <title>Transcriptome sequencing and comparative analysis of cucumber flowers with different sex types.</title>
        <authorList>
            <person name="Guo S."/>
            <person name="Zheng Y."/>
            <person name="Joung J.G."/>
            <person name="Liu S."/>
            <person name="Zhang Z."/>
            <person name="Crasta O.R."/>
            <person name="Sobral B.W."/>
            <person name="Xu Y."/>
            <person name="Huang S."/>
            <person name="Fei Z."/>
        </authorList>
    </citation>
    <scope>NUCLEOTIDE SEQUENCE [LARGE SCALE GENOMIC DNA]</scope>
    <source>
        <strain evidence="9">cv. 9930</strain>
    </source>
</reference>
<dbReference type="eggNOG" id="KOG0167">
    <property type="taxonomic scope" value="Eukaryota"/>
</dbReference>
<dbReference type="InterPro" id="IPR000225">
    <property type="entry name" value="Armadillo"/>
</dbReference>
<sequence length="444" mass="49867">MAMDLLKKDLKQVLYRIIQEQDFDSSAADEAIQILTALKFSLMAASSSQESTRCSGSNTLIFPDKFRCPISGDLMKDPVLLITGQTYDRFFIEKWFHEGHNTCPQTNEVLTDMTLTPNRLLRSMISQWCLDNRLELPRLSYEEEVDNVTESHLDALLEKLLSSSLIVKKEAAKELRETTRWSHEFRALFAKLPGSVERLLHPLVSIGKVDLHPDLLEDLITTILNISVFDDNKKHVAENPLVLPLLIESLQHGSIELTANAVAAIYSLSFNEANKITMGKVGVFKHLISLLDYAHPGVIRDAGSAIYNLCTTVENREKAVGSGVVAAIFRNIGRSLLLVDKLILILALLCTDTKAINEMCKFDAVPCMLRIIRETESQRIKENCASILFAICTTDQSQLRKIQEDENKYETILELSKIGNSRARRKATGILDRMHSAAPRTHTS</sequence>
<dbReference type="GO" id="GO:0005634">
    <property type="term" value="C:nucleus"/>
    <property type="evidence" value="ECO:0000318"/>
    <property type="project" value="GO_Central"/>
</dbReference>
<dbReference type="Proteomes" id="UP000029981">
    <property type="component" value="Chromosome 2"/>
</dbReference>
<gene>
    <name evidence="8" type="ORF">Csa_2G080180</name>
</gene>
<dbReference type="Gene3D" id="1.25.10.10">
    <property type="entry name" value="Leucine-rich Repeat Variant"/>
    <property type="match status" value="1"/>
</dbReference>
<dbReference type="Gene3D" id="3.30.40.10">
    <property type="entry name" value="Zinc/RING finger domain, C3HC4 (zinc finger)"/>
    <property type="match status" value="1"/>
</dbReference>
<dbReference type="EMBL" id="CM002923">
    <property type="protein sequence ID" value="KGN61318.1"/>
    <property type="molecule type" value="Genomic_DNA"/>
</dbReference>
<dbReference type="OrthoDB" id="2016400at2759"/>
<keyword evidence="6" id="KW-0833">Ubl conjugation pathway</keyword>
<protein>
    <recommendedName>
        <fullName evidence="3">RING-type E3 ubiquitin transferase</fullName>
        <ecNumber evidence="3">2.3.2.27</ecNumber>
    </recommendedName>
</protein>
<keyword evidence="5" id="KW-0677">Repeat</keyword>
<evidence type="ECO:0000256" key="1">
    <source>
        <dbReference type="ARBA" id="ARBA00000900"/>
    </source>
</evidence>
<dbReference type="GO" id="GO:0005737">
    <property type="term" value="C:cytoplasm"/>
    <property type="evidence" value="ECO:0000318"/>
    <property type="project" value="GO_Central"/>
</dbReference>
<evidence type="ECO:0000256" key="6">
    <source>
        <dbReference type="ARBA" id="ARBA00022786"/>
    </source>
</evidence>
<dbReference type="GO" id="GO:0061630">
    <property type="term" value="F:ubiquitin protein ligase activity"/>
    <property type="evidence" value="ECO:0007669"/>
    <property type="project" value="UniProtKB-EC"/>
</dbReference>
<dbReference type="GO" id="GO:0016567">
    <property type="term" value="P:protein ubiquitination"/>
    <property type="evidence" value="ECO:0007669"/>
    <property type="project" value="UniProtKB-UniPathway"/>
</dbReference>
<dbReference type="Pfam" id="PF00514">
    <property type="entry name" value="Arm"/>
    <property type="match status" value="1"/>
</dbReference>
<comment type="catalytic activity">
    <reaction evidence="1">
        <text>S-ubiquitinyl-[E2 ubiquitin-conjugating enzyme]-L-cysteine + [acceptor protein]-L-lysine = [E2 ubiquitin-conjugating enzyme]-L-cysteine + N(6)-ubiquitinyl-[acceptor protein]-L-lysine.</text>
        <dbReference type="EC" id="2.3.2.27"/>
    </reaction>
</comment>
<dbReference type="EC" id="2.3.2.27" evidence="3"/>
<proteinExistence type="predicted"/>
<dbReference type="InterPro" id="IPR003613">
    <property type="entry name" value="Ubox_domain"/>
</dbReference>
<evidence type="ECO:0000256" key="3">
    <source>
        <dbReference type="ARBA" id="ARBA00012483"/>
    </source>
</evidence>
<dbReference type="KEGG" id="csv:101217167"/>
<dbReference type="PANTHER" id="PTHR23315:SF265">
    <property type="entry name" value="U-BOX DOMAIN-CONTAINING PROTEIN 46-RELATED"/>
    <property type="match status" value="1"/>
</dbReference>
<dbReference type="SMART" id="SM00185">
    <property type="entry name" value="ARM"/>
    <property type="match status" value="3"/>
</dbReference>
<dbReference type="InterPro" id="IPR045210">
    <property type="entry name" value="RING-Ubox_PUB"/>
</dbReference>
<name>A0A0A0LHP1_CUCSA</name>
<reference evidence="8 9" key="1">
    <citation type="journal article" date="2009" name="Nat. Genet.">
        <title>The genome of the cucumber, Cucumis sativus L.</title>
        <authorList>
            <person name="Huang S."/>
            <person name="Li R."/>
            <person name="Zhang Z."/>
            <person name="Li L."/>
            <person name="Gu X."/>
            <person name="Fan W."/>
            <person name="Lucas W.J."/>
            <person name="Wang X."/>
            <person name="Xie B."/>
            <person name="Ni P."/>
            <person name="Ren Y."/>
            <person name="Zhu H."/>
            <person name="Li J."/>
            <person name="Lin K."/>
            <person name="Jin W."/>
            <person name="Fei Z."/>
            <person name="Li G."/>
            <person name="Staub J."/>
            <person name="Kilian A."/>
            <person name="van der Vossen E.A."/>
            <person name="Wu Y."/>
            <person name="Guo J."/>
            <person name="He J."/>
            <person name="Jia Z."/>
            <person name="Ren Y."/>
            <person name="Tian G."/>
            <person name="Lu Y."/>
            <person name="Ruan J."/>
            <person name="Qian W."/>
            <person name="Wang M."/>
            <person name="Huang Q."/>
            <person name="Li B."/>
            <person name="Xuan Z."/>
            <person name="Cao J."/>
            <person name="Asan"/>
            <person name="Wu Z."/>
            <person name="Zhang J."/>
            <person name="Cai Q."/>
            <person name="Bai Y."/>
            <person name="Zhao B."/>
            <person name="Han Y."/>
            <person name="Li Y."/>
            <person name="Li X."/>
            <person name="Wang S."/>
            <person name="Shi Q."/>
            <person name="Liu S."/>
            <person name="Cho W.K."/>
            <person name="Kim J.Y."/>
            <person name="Xu Y."/>
            <person name="Heller-Uszynska K."/>
            <person name="Miao H."/>
            <person name="Cheng Z."/>
            <person name="Zhang S."/>
            <person name="Wu J."/>
            <person name="Yang Y."/>
            <person name="Kang H."/>
            <person name="Li M."/>
            <person name="Liang H."/>
            <person name="Ren X."/>
            <person name="Shi Z."/>
            <person name="Wen M."/>
            <person name="Jian M."/>
            <person name="Yang H."/>
            <person name="Zhang G."/>
            <person name="Yang Z."/>
            <person name="Chen R."/>
            <person name="Liu S."/>
            <person name="Li J."/>
            <person name="Ma L."/>
            <person name="Liu H."/>
            <person name="Zhou Y."/>
            <person name="Zhao J."/>
            <person name="Fang X."/>
            <person name="Li G."/>
            <person name="Fang L."/>
            <person name="Li Y."/>
            <person name="Liu D."/>
            <person name="Zheng H."/>
            <person name="Zhang Y."/>
            <person name="Qin N."/>
            <person name="Li Z."/>
            <person name="Yang G."/>
            <person name="Yang S."/>
            <person name="Bolund L."/>
            <person name="Kristiansen K."/>
            <person name="Zheng H."/>
            <person name="Li S."/>
            <person name="Zhang X."/>
            <person name="Yang H."/>
            <person name="Wang J."/>
            <person name="Sun R."/>
            <person name="Zhang B."/>
            <person name="Jiang S."/>
            <person name="Wang J."/>
            <person name="Du Y."/>
            <person name="Li S."/>
        </authorList>
    </citation>
    <scope>NUCLEOTIDE SEQUENCE [LARGE SCALE GENOMIC DNA]</scope>
    <source>
        <strain evidence="9">cv. 9930</strain>
    </source>
</reference>
<comment type="pathway">
    <text evidence="2">Protein modification; protein ubiquitination.</text>
</comment>
<evidence type="ECO:0000313" key="9">
    <source>
        <dbReference type="Proteomes" id="UP000029981"/>
    </source>
</evidence>
<evidence type="ECO:0000259" key="7">
    <source>
        <dbReference type="PROSITE" id="PS51698"/>
    </source>
</evidence>
<keyword evidence="9" id="KW-1185">Reference proteome</keyword>
<dbReference type="SMART" id="SM00504">
    <property type="entry name" value="Ubox"/>
    <property type="match status" value="1"/>
</dbReference>
<dbReference type="InterPro" id="IPR013083">
    <property type="entry name" value="Znf_RING/FYVE/PHD"/>
</dbReference>